<dbReference type="GO" id="GO:0032259">
    <property type="term" value="P:methylation"/>
    <property type="evidence" value="ECO:0007669"/>
    <property type="project" value="UniProtKB-KW"/>
</dbReference>
<dbReference type="InterPro" id="IPR036804">
    <property type="entry name" value="CheR_N_sf"/>
</dbReference>
<dbReference type="GO" id="GO:0008983">
    <property type="term" value="F:protein-glutamate O-methyltransferase activity"/>
    <property type="evidence" value="ECO:0007669"/>
    <property type="project" value="UniProtKB-EC"/>
</dbReference>
<protein>
    <recommendedName>
        <fullName evidence="2">protein-glutamate O-methyltransferase</fullName>
        <ecNumber evidence="2">2.1.1.80</ecNumber>
    </recommendedName>
</protein>
<dbReference type="EC" id="2.1.1.80" evidence="2"/>
<evidence type="ECO:0000256" key="2">
    <source>
        <dbReference type="ARBA" id="ARBA00012534"/>
    </source>
</evidence>
<keyword evidence="4 7" id="KW-0808">Transferase</keyword>
<keyword evidence="5" id="KW-0949">S-adenosyl-L-methionine</keyword>
<dbReference type="InterPro" id="IPR050903">
    <property type="entry name" value="Bact_Chemotaxis_MeTrfase"/>
</dbReference>
<dbReference type="SUPFAM" id="SSF53335">
    <property type="entry name" value="S-adenosyl-L-methionine-dependent methyltransferases"/>
    <property type="match status" value="1"/>
</dbReference>
<evidence type="ECO:0000256" key="5">
    <source>
        <dbReference type="ARBA" id="ARBA00022691"/>
    </source>
</evidence>
<dbReference type="PRINTS" id="PR00996">
    <property type="entry name" value="CHERMTFRASE"/>
</dbReference>
<dbReference type="PIRSF" id="PIRSF000410">
    <property type="entry name" value="CheR"/>
    <property type="match status" value="1"/>
</dbReference>
<dbReference type="PANTHER" id="PTHR24422">
    <property type="entry name" value="CHEMOTAXIS PROTEIN METHYLTRANSFERASE"/>
    <property type="match status" value="1"/>
</dbReference>
<dbReference type="Pfam" id="PF01739">
    <property type="entry name" value="CheR"/>
    <property type="match status" value="1"/>
</dbReference>
<dbReference type="RefSeq" id="WP_055246009.1">
    <property type="nucleotide sequence ID" value="NZ_CABIWA010000025.1"/>
</dbReference>
<dbReference type="PROSITE" id="PS50123">
    <property type="entry name" value="CHER"/>
    <property type="match status" value="1"/>
</dbReference>
<sequence length="279" mass="32607">MNLDQTQAGLIRMTDDEFVKLTSFVKKKYGIDLTKKRTLIEGRLTNELRHRGLNHFSDYFDILFRDESGAEMVTLLNKLTTNLSYFMREKEHFDYLRTQVLPYFEKTRSRELRIWSAGCSTGQEPYNTAMVLDEYFGARKKNWDTRILATDISMNVLTKAKAGIYNVEDLKDVPSQWVSKYFKRLPNGQYQVCDQIRAEVIFRPLNLMEPFPFRKPMDLIFCRNVMIYFDAPTKQQLVQKFYNCTAKGGYLFIGHSESISSGPSSSYAYIQPAIYQRKG</sequence>
<organism evidence="7 8">
    <name type="scientific">Anaerotruncus colihominis</name>
    <dbReference type="NCBI Taxonomy" id="169435"/>
    <lineage>
        <taxon>Bacteria</taxon>
        <taxon>Bacillati</taxon>
        <taxon>Bacillota</taxon>
        <taxon>Clostridia</taxon>
        <taxon>Eubacteriales</taxon>
        <taxon>Oscillospiraceae</taxon>
        <taxon>Anaerotruncus</taxon>
    </lineage>
</organism>
<evidence type="ECO:0000313" key="7">
    <source>
        <dbReference type="EMBL" id="CUQ16121.1"/>
    </source>
</evidence>
<feature type="domain" description="CheR-type methyltransferase" evidence="6">
    <location>
        <begin position="6"/>
        <end position="279"/>
    </location>
</feature>
<comment type="catalytic activity">
    <reaction evidence="1">
        <text>L-glutamyl-[protein] + S-adenosyl-L-methionine = [protein]-L-glutamate 5-O-methyl ester + S-adenosyl-L-homocysteine</text>
        <dbReference type="Rhea" id="RHEA:24452"/>
        <dbReference type="Rhea" id="RHEA-COMP:10208"/>
        <dbReference type="Rhea" id="RHEA-COMP:10311"/>
        <dbReference type="ChEBI" id="CHEBI:29973"/>
        <dbReference type="ChEBI" id="CHEBI:57856"/>
        <dbReference type="ChEBI" id="CHEBI:59789"/>
        <dbReference type="ChEBI" id="CHEBI:82795"/>
        <dbReference type="EC" id="2.1.1.80"/>
    </reaction>
</comment>
<dbReference type="EMBL" id="CZBE01000031">
    <property type="protein sequence ID" value="CUQ16121.1"/>
    <property type="molecule type" value="Genomic_DNA"/>
</dbReference>
<keyword evidence="3 7" id="KW-0489">Methyltransferase</keyword>
<dbReference type="Proteomes" id="UP000095765">
    <property type="component" value="Unassembled WGS sequence"/>
</dbReference>
<evidence type="ECO:0000256" key="4">
    <source>
        <dbReference type="ARBA" id="ARBA00022679"/>
    </source>
</evidence>
<dbReference type="SUPFAM" id="SSF47757">
    <property type="entry name" value="Chemotaxis receptor methyltransferase CheR, N-terminal domain"/>
    <property type="match status" value="1"/>
</dbReference>
<evidence type="ECO:0000256" key="3">
    <source>
        <dbReference type="ARBA" id="ARBA00022603"/>
    </source>
</evidence>
<proteinExistence type="predicted"/>
<reference evidence="7 8" key="1">
    <citation type="submission" date="2015-09" db="EMBL/GenBank/DDBJ databases">
        <authorList>
            <consortium name="Pathogen Informatics"/>
        </authorList>
    </citation>
    <scope>NUCLEOTIDE SEQUENCE [LARGE SCALE GENOMIC DNA]</scope>
    <source>
        <strain evidence="7 8">2789STDY5834939</strain>
    </source>
</reference>
<dbReference type="InterPro" id="IPR022642">
    <property type="entry name" value="CheR_C"/>
</dbReference>
<accession>A0A174U5X8</accession>
<evidence type="ECO:0000313" key="8">
    <source>
        <dbReference type="Proteomes" id="UP000095765"/>
    </source>
</evidence>
<dbReference type="Gene3D" id="1.10.155.10">
    <property type="entry name" value="Chemotaxis receptor methyltransferase CheR, N-terminal domain"/>
    <property type="match status" value="1"/>
</dbReference>
<dbReference type="InterPro" id="IPR022641">
    <property type="entry name" value="CheR_N"/>
</dbReference>
<gene>
    <name evidence="7" type="primary">cheR</name>
    <name evidence="7" type="ORF">ERS852551_03373</name>
</gene>
<dbReference type="Pfam" id="PF03705">
    <property type="entry name" value="CheR_N"/>
    <property type="match status" value="1"/>
</dbReference>
<dbReference type="SMART" id="SM00138">
    <property type="entry name" value="MeTrc"/>
    <property type="match status" value="1"/>
</dbReference>
<name>A0A174U5X8_9FIRM</name>
<dbReference type="InterPro" id="IPR000780">
    <property type="entry name" value="CheR_MeTrfase"/>
</dbReference>
<dbReference type="InterPro" id="IPR026024">
    <property type="entry name" value="Chemotaxis_MeTrfase_CheR"/>
</dbReference>
<dbReference type="AlphaFoldDB" id="A0A174U5X8"/>
<evidence type="ECO:0000256" key="1">
    <source>
        <dbReference type="ARBA" id="ARBA00001541"/>
    </source>
</evidence>
<dbReference type="Gene3D" id="3.40.50.150">
    <property type="entry name" value="Vaccinia Virus protein VP39"/>
    <property type="match status" value="1"/>
</dbReference>
<evidence type="ECO:0000259" key="6">
    <source>
        <dbReference type="PROSITE" id="PS50123"/>
    </source>
</evidence>
<dbReference type="PANTHER" id="PTHR24422:SF19">
    <property type="entry name" value="CHEMOTAXIS PROTEIN METHYLTRANSFERASE"/>
    <property type="match status" value="1"/>
</dbReference>
<dbReference type="InterPro" id="IPR029063">
    <property type="entry name" value="SAM-dependent_MTases_sf"/>
</dbReference>